<proteinExistence type="inferred from homology"/>
<dbReference type="InterPro" id="IPR029044">
    <property type="entry name" value="Nucleotide-diphossugar_trans"/>
</dbReference>
<dbReference type="KEGG" id="rmb:K529_022875"/>
<dbReference type="Gene3D" id="3.90.550.10">
    <property type="entry name" value="Spore Coat Polysaccharide Biosynthesis Protein SpsA, Chain A"/>
    <property type="match status" value="1"/>
</dbReference>
<accession>A0A1B1AAM3</accession>
<comment type="similarity">
    <text evidence="1">Belongs to the glycosyltransferase 2 family.</text>
</comment>
<feature type="domain" description="Glycosyltransferase 2-like" evidence="4">
    <location>
        <begin position="73"/>
        <end position="210"/>
    </location>
</feature>
<evidence type="ECO:0000313" key="5">
    <source>
        <dbReference type="EMBL" id="ANP43601.1"/>
    </source>
</evidence>
<dbReference type="AlphaFoldDB" id="A0A1B1AAM3"/>
<evidence type="ECO:0000313" key="6">
    <source>
        <dbReference type="Proteomes" id="UP000013243"/>
    </source>
</evidence>
<organism evidence="5 6">
    <name type="scientific">Tritonibacter mobilis F1926</name>
    <dbReference type="NCBI Taxonomy" id="1265309"/>
    <lineage>
        <taxon>Bacteria</taxon>
        <taxon>Pseudomonadati</taxon>
        <taxon>Pseudomonadota</taxon>
        <taxon>Alphaproteobacteria</taxon>
        <taxon>Rhodobacterales</taxon>
        <taxon>Paracoccaceae</taxon>
        <taxon>Tritonibacter</taxon>
    </lineage>
</organism>
<protein>
    <recommendedName>
        <fullName evidence="4">Glycosyltransferase 2-like domain-containing protein</fullName>
    </recommendedName>
</protein>
<dbReference type="EMBL" id="CP015234">
    <property type="protein sequence ID" value="ANP43601.1"/>
    <property type="molecule type" value="Genomic_DNA"/>
</dbReference>
<evidence type="ECO:0000256" key="2">
    <source>
        <dbReference type="ARBA" id="ARBA00022676"/>
    </source>
</evidence>
<dbReference type="Gene3D" id="3.40.50.11090">
    <property type="match status" value="1"/>
</dbReference>
<sequence length="676" mass="75480">MRFQNTNVLYCRGGYEEIEGDFETVSLETFEYIVSPSPFLDAKTLRPIEFTPFQLDGQNRPLPRFEHASPRVSVIIPVYGSPRYTLDIRNEVEALLPELKALNGRVIISVDGHDHPLQTSLHLNLLKGIDVETVEVHSHEKNIGFIRNVNFLYEKTSDDEIVVLLTTDVKMQPGSLSRVIAPLVSNDDIALSTPFAVGGENLEAPESDVLHWRDLDTILSNVETSYPDAETNVGYMLAIDRRKYPAAELFDEFFENGYGDDSDLYYRCVNLGFRGVVADNCCVFHEHGASFDLTSMRSELRSENFRRFMGRWGQVHSERHPKAAARLDMLKSERGRLASALVQSLPMPKIVFLLPTNLRTIGGVAAVFDLVEALCDLGVSAAVICRQTPFDESGFASRSISYDNVARRDIVLANATVLIATSSDTVEPVQELARQHELKTGYFIQGPEFSFSDGQFLSSVVTGYLGFDAIFVVSRFLEEVVKDHVDKPISLIPYGPRLEKYYNLGISREPKSIAVQLNGNTNKGAAFVAGVVASLVPKGYRIYSFGDDALRSKRKNFCTHLGFLTTAEKIRLFNRVEFYLDASNYEGLGLLLIESIRCGAIPVYRHNGGTSEILKTAGCGIEIGDYAAIGKIDQQLSEFRRNANFETEREFCKKSVEGHTLEAAAEAMLEWYNAQC</sequence>
<evidence type="ECO:0000259" key="4">
    <source>
        <dbReference type="Pfam" id="PF00535"/>
    </source>
</evidence>
<gene>
    <name evidence="5" type="ORF">K529_022875</name>
</gene>
<dbReference type="SUPFAM" id="SSF53756">
    <property type="entry name" value="UDP-Glycosyltransferase/glycogen phosphorylase"/>
    <property type="match status" value="1"/>
</dbReference>
<keyword evidence="2" id="KW-0328">Glycosyltransferase</keyword>
<dbReference type="PANTHER" id="PTHR43179">
    <property type="entry name" value="RHAMNOSYLTRANSFERASE WBBL"/>
    <property type="match status" value="1"/>
</dbReference>
<name>A0A1B1AAM3_9RHOB</name>
<geneLocation type="plasmid" evidence="5 6">
    <name>unnamed4</name>
</geneLocation>
<keyword evidence="5" id="KW-0614">Plasmid</keyword>
<dbReference type="SUPFAM" id="SSF53448">
    <property type="entry name" value="Nucleotide-diphospho-sugar transferases"/>
    <property type="match status" value="1"/>
</dbReference>
<dbReference type="Pfam" id="PF00535">
    <property type="entry name" value="Glycos_transf_2"/>
    <property type="match status" value="1"/>
</dbReference>
<keyword evidence="3" id="KW-0808">Transferase</keyword>
<reference evidence="5 6" key="1">
    <citation type="journal article" date="2016" name="ISME J.">
        <title>Global occurrence and heterogeneity of the Roseobacter-clade species Ruegeria mobilis.</title>
        <authorList>
            <person name="Sonnenschein E."/>
            <person name="Gram L."/>
        </authorList>
    </citation>
    <scope>NUCLEOTIDE SEQUENCE [LARGE SCALE GENOMIC DNA]</scope>
    <source>
        <strain evidence="5 6">F1926</strain>
        <plasmid evidence="5 6">unnamed4</plasmid>
    </source>
</reference>
<dbReference type="GO" id="GO:0016757">
    <property type="term" value="F:glycosyltransferase activity"/>
    <property type="evidence" value="ECO:0007669"/>
    <property type="project" value="UniProtKB-KW"/>
</dbReference>
<evidence type="ECO:0000256" key="3">
    <source>
        <dbReference type="ARBA" id="ARBA00022679"/>
    </source>
</evidence>
<evidence type="ECO:0000256" key="1">
    <source>
        <dbReference type="ARBA" id="ARBA00006739"/>
    </source>
</evidence>
<dbReference type="Gene3D" id="3.40.50.2000">
    <property type="entry name" value="Glycogen Phosphorylase B"/>
    <property type="match status" value="1"/>
</dbReference>
<dbReference type="PANTHER" id="PTHR43179:SF12">
    <property type="entry name" value="GALACTOFURANOSYLTRANSFERASE GLFT2"/>
    <property type="match status" value="1"/>
</dbReference>
<dbReference type="Proteomes" id="UP000013243">
    <property type="component" value="Plasmid unnamed4"/>
</dbReference>
<dbReference type="InterPro" id="IPR001173">
    <property type="entry name" value="Glyco_trans_2-like"/>
</dbReference>